<feature type="compositionally biased region" description="Gly residues" evidence="2">
    <location>
        <begin position="590"/>
        <end position="606"/>
    </location>
</feature>
<sequence length="682" mass="70114">MQEAIQQALQGGDLDKALALAREWAEASPDDAAARHALAVALAQSGDPDAALAALDEALRLAPENAWLHMDRAVLLVQGGRLEAAREALDQSLGLDPNLVPAYLAQARLALLRGDLDAAGQALRTAARIAPEGDPHLATVQAMLALRRGDAEQALRHASAAAERLPDDPQLLSVLALAYLARGHLAFAEQALRRVMELAPPAAAKLRPLLAQLVDAQRRPGEAVDVLAPLLEGEAAPALYRAAGLYALRAGRAGEALAHLRRALDGLPDDLAVLDGLMRLWQARGEREQARATLESVLAAHPDAGAAWSARLVLETPGTAEGAQVLERWLAAMPEHVPALHAALFDRERAGDPAGVEAFARRVLALRPEDFVAGRMLAETLLERDAEAALAQARALLAAQTEEAARAGVRSWLGQLLDRAGRPDQALAEWLALHAEHGGRLPPPPPPAEVAGPWPDAAAPAPETQVLLVWGAPGSGVERVVDTLVAGGGPVLRDRFGPRPPDDPLQPRHRRGAGRGPAAAGRAGGALAPCPAGARHRQRRCGGLAAVVGQRTAAGAAPAPAGGPPAAGPARPARHAAGLDRRRRAVRAGGARGGRRVAGGAAGAGGAAARAGPVPARAAAPGRGAGRSAAAGRPPRPGARLPAAAGPARSARAARRALARLHRAAGRRVRAPAAGGRAPGLP</sequence>
<keyword evidence="4" id="KW-1185">Reference proteome</keyword>
<comment type="caution">
    <text evidence="3">The sequence shown here is derived from an EMBL/GenBank/DDBJ whole genome shotgun (WGS) entry which is preliminary data.</text>
</comment>
<feature type="compositionally biased region" description="Low complexity" evidence="2">
    <location>
        <begin position="516"/>
        <end position="533"/>
    </location>
</feature>
<dbReference type="EMBL" id="PDWK01000015">
    <property type="protein sequence ID" value="KAF1689771.1"/>
    <property type="molecule type" value="Genomic_DNA"/>
</dbReference>
<dbReference type="Pfam" id="PF14559">
    <property type="entry name" value="TPR_19"/>
    <property type="match status" value="2"/>
</dbReference>
<feature type="compositionally biased region" description="Low complexity" evidence="2">
    <location>
        <begin position="671"/>
        <end position="682"/>
    </location>
</feature>
<evidence type="ECO:0000313" key="4">
    <source>
        <dbReference type="Proteomes" id="UP000717981"/>
    </source>
</evidence>
<dbReference type="Gene3D" id="1.25.40.10">
    <property type="entry name" value="Tetratricopeptide repeat domain"/>
    <property type="match status" value="4"/>
</dbReference>
<feature type="compositionally biased region" description="Low complexity" evidence="2">
    <location>
        <begin position="607"/>
        <end position="651"/>
    </location>
</feature>
<reference evidence="3" key="1">
    <citation type="submission" date="2017-10" db="EMBL/GenBank/DDBJ databases">
        <title>Whole genome sequencing of members of genus Pseudoxanthomonas.</title>
        <authorList>
            <person name="Kumar S."/>
            <person name="Bansal K."/>
            <person name="Kaur A."/>
            <person name="Patil P."/>
            <person name="Sharma S."/>
            <person name="Patil P.B."/>
        </authorList>
    </citation>
    <scope>NUCLEOTIDE SEQUENCE</scope>
    <source>
        <strain evidence="3">DSM 22914</strain>
    </source>
</reference>
<feature type="repeat" description="TPR" evidence="1">
    <location>
        <begin position="32"/>
        <end position="65"/>
    </location>
</feature>
<accession>A0A921NTY4</accession>
<dbReference type="PANTHER" id="PTHR12558">
    <property type="entry name" value="CELL DIVISION CYCLE 16,23,27"/>
    <property type="match status" value="1"/>
</dbReference>
<dbReference type="InterPro" id="IPR019734">
    <property type="entry name" value="TPR_rpt"/>
</dbReference>
<dbReference type="InterPro" id="IPR011990">
    <property type="entry name" value="TPR-like_helical_dom_sf"/>
</dbReference>
<dbReference type="PANTHER" id="PTHR12558:SF13">
    <property type="entry name" value="CELL DIVISION CYCLE PROTEIN 27 HOMOLOG"/>
    <property type="match status" value="1"/>
</dbReference>
<protein>
    <submittedName>
        <fullName evidence="3">Adenylate cyclase</fullName>
    </submittedName>
</protein>
<dbReference type="OrthoDB" id="5965059at2"/>
<dbReference type="AlphaFoldDB" id="A0A921NTY4"/>
<feature type="region of interest" description="Disordered" evidence="2">
    <location>
        <begin position="489"/>
        <end position="533"/>
    </location>
</feature>
<name>A0A921NTY4_9GAMM</name>
<dbReference type="SMART" id="SM00028">
    <property type="entry name" value="TPR"/>
    <property type="match status" value="6"/>
</dbReference>
<proteinExistence type="predicted"/>
<dbReference type="Proteomes" id="UP000717981">
    <property type="component" value="Unassembled WGS sequence"/>
</dbReference>
<evidence type="ECO:0000256" key="1">
    <source>
        <dbReference type="PROSITE-ProRule" id="PRU00339"/>
    </source>
</evidence>
<organism evidence="3 4">
    <name type="scientific">Pseudoxanthomonas taiwanensis</name>
    <dbReference type="NCBI Taxonomy" id="176598"/>
    <lineage>
        <taxon>Bacteria</taxon>
        <taxon>Pseudomonadati</taxon>
        <taxon>Pseudomonadota</taxon>
        <taxon>Gammaproteobacteria</taxon>
        <taxon>Lysobacterales</taxon>
        <taxon>Lysobacteraceae</taxon>
        <taxon>Pseudoxanthomonas</taxon>
    </lineage>
</organism>
<dbReference type="Pfam" id="PF13432">
    <property type="entry name" value="TPR_16"/>
    <property type="match status" value="1"/>
</dbReference>
<feature type="compositionally biased region" description="Basic and acidic residues" evidence="2">
    <location>
        <begin position="492"/>
        <end position="506"/>
    </location>
</feature>
<dbReference type="PROSITE" id="PS50005">
    <property type="entry name" value="TPR"/>
    <property type="match status" value="1"/>
</dbReference>
<gene>
    <name evidence="3" type="ORF">CR938_04520</name>
</gene>
<dbReference type="RefSeq" id="WP_162123863.1">
    <property type="nucleotide sequence ID" value="NZ_PDWK01000015.1"/>
</dbReference>
<feature type="region of interest" description="Disordered" evidence="2">
    <location>
        <begin position="555"/>
        <end position="682"/>
    </location>
</feature>
<keyword evidence="1" id="KW-0802">TPR repeat</keyword>
<dbReference type="SUPFAM" id="SSF48452">
    <property type="entry name" value="TPR-like"/>
    <property type="match status" value="1"/>
</dbReference>
<evidence type="ECO:0000313" key="3">
    <source>
        <dbReference type="EMBL" id="KAF1689771.1"/>
    </source>
</evidence>
<evidence type="ECO:0000256" key="2">
    <source>
        <dbReference type="SAM" id="MobiDB-lite"/>
    </source>
</evidence>
<feature type="compositionally biased region" description="Basic residues" evidence="2">
    <location>
        <begin position="652"/>
        <end position="670"/>
    </location>
</feature>